<keyword evidence="3" id="KW-0472">Membrane</keyword>
<dbReference type="InterPro" id="IPR005311">
    <property type="entry name" value="PBP_dimer"/>
</dbReference>
<dbReference type="GO" id="GO:0008658">
    <property type="term" value="F:penicillin binding"/>
    <property type="evidence" value="ECO:0007669"/>
    <property type="project" value="InterPro"/>
</dbReference>
<dbReference type="PANTHER" id="PTHR30627:SF1">
    <property type="entry name" value="PEPTIDOGLYCAN D,D-TRANSPEPTIDASE FTSI"/>
    <property type="match status" value="1"/>
</dbReference>
<dbReference type="GO" id="GO:0005886">
    <property type="term" value="C:plasma membrane"/>
    <property type="evidence" value="ECO:0007669"/>
    <property type="project" value="TreeGrafter"/>
</dbReference>
<gene>
    <name evidence="6" type="ORF">FK219_007190</name>
</gene>
<dbReference type="InterPro" id="IPR012338">
    <property type="entry name" value="Beta-lactam/transpept-like"/>
</dbReference>
<dbReference type="Pfam" id="PF00905">
    <property type="entry name" value="Transpeptidase"/>
    <property type="match status" value="1"/>
</dbReference>
<evidence type="ECO:0000313" key="6">
    <source>
        <dbReference type="EMBL" id="NHF63022.1"/>
    </source>
</evidence>
<protein>
    <submittedName>
        <fullName evidence="6">Penicillin-binding protein 2</fullName>
    </submittedName>
</protein>
<evidence type="ECO:0000256" key="3">
    <source>
        <dbReference type="ARBA" id="ARBA00023136"/>
    </source>
</evidence>
<dbReference type="Gene3D" id="3.30.450.330">
    <property type="match status" value="1"/>
</dbReference>
<dbReference type="InterPro" id="IPR036138">
    <property type="entry name" value="PBP_dimer_sf"/>
</dbReference>
<evidence type="ECO:0000256" key="1">
    <source>
        <dbReference type="ARBA" id="ARBA00004370"/>
    </source>
</evidence>
<dbReference type="AlphaFoldDB" id="A0A9E5JQH6"/>
<dbReference type="EMBL" id="VIKT02000010">
    <property type="protein sequence ID" value="NHF63022.1"/>
    <property type="molecule type" value="Genomic_DNA"/>
</dbReference>
<name>A0A9E5JQH6_9MICO</name>
<dbReference type="Pfam" id="PF03717">
    <property type="entry name" value="PBP_dimer"/>
    <property type="match status" value="1"/>
</dbReference>
<evidence type="ECO:0000259" key="4">
    <source>
        <dbReference type="Pfam" id="PF00905"/>
    </source>
</evidence>
<dbReference type="Proteomes" id="UP000818266">
    <property type="component" value="Unassembled WGS sequence"/>
</dbReference>
<dbReference type="SUPFAM" id="SSF56519">
    <property type="entry name" value="Penicillin binding protein dimerisation domain"/>
    <property type="match status" value="1"/>
</dbReference>
<dbReference type="InterPro" id="IPR050515">
    <property type="entry name" value="Beta-lactam/transpept"/>
</dbReference>
<dbReference type="PANTHER" id="PTHR30627">
    <property type="entry name" value="PEPTIDOGLYCAN D,D-TRANSPEPTIDASE"/>
    <property type="match status" value="1"/>
</dbReference>
<accession>A0A9E5JQH6</accession>
<reference evidence="6 7" key="1">
    <citation type="submission" date="2019-06" db="EMBL/GenBank/DDBJ databases">
        <authorList>
            <person name="De-Chao Zhang Q."/>
        </authorList>
    </citation>
    <scope>NUCLEOTIDE SEQUENCE [LARGE SCALE GENOMIC DNA]</scope>
    <source>
        <strain evidence="6 7">KN1116</strain>
    </source>
</reference>
<evidence type="ECO:0000313" key="7">
    <source>
        <dbReference type="Proteomes" id="UP000818266"/>
    </source>
</evidence>
<dbReference type="Gene3D" id="3.40.710.10">
    <property type="entry name" value="DD-peptidase/beta-lactamase superfamily"/>
    <property type="match status" value="1"/>
</dbReference>
<comment type="subcellular location">
    <subcellularLocation>
        <location evidence="1">Membrane</location>
    </subcellularLocation>
</comment>
<evidence type="ECO:0000256" key="2">
    <source>
        <dbReference type="ARBA" id="ARBA00007171"/>
    </source>
</evidence>
<dbReference type="OrthoDB" id="9789078at2"/>
<reference evidence="6 7" key="2">
    <citation type="submission" date="2020-03" db="EMBL/GenBank/DDBJ databases">
        <title>Chryseoglobus sp. isolated from a deep-sea seamount.</title>
        <authorList>
            <person name="Zhang D.-C."/>
        </authorList>
    </citation>
    <scope>NUCLEOTIDE SEQUENCE [LARGE SCALE GENOMIC DNA]</scope>
    <source>
        <strain evidence="6 7">KN1116</strain>
    </source>
</reference>
<keyword evidence="7" id="KW-1185">Reference proteome</keyword>
<proteinExistence type="inferred from homology"/>
<organism evidence="6 7">
    <name type="scientific">Microcella pacifica</name>
    <dbReference type="NCBI Taxonomy" id="2591847"/>
    <lineage>
        <taxon>Bacteria</taxon>
        <taxon>Bacillati</taxon>
        <taxon>Actinomycetota</taxon>
        <taxon>Actinomycetes</taxon>
        <taxon>Micrococcales</taxon>
        <taxon>Microbacteriaceae</taxon>
        <taxon>Microcella</taxon>
    </lineage>
</organism>
<comment type="similarity">
    <text evidence="2">Belongs to the transpeptidase family.</text>
</comment>
<dbReference type="SUPFAM" id="SSF56601">
    <property type="entry name" value="beta-lactamase/transpeptidase-like"/>
    <property type="match status" value="1"/>
</dbReference>
<dbReference type="Gene3D" id="3.90.1310.10">
    <property type="entry name" value="Penicillin-binding protein 2a (Domain 2)"/>
    <property type="match status" value="1"/>
</dbReference>
<dbReference type="RefSeq" id="WP_152583516.1">
    <property type="nucleotide sequence ID" value="NZ_VIKT02000010.1"/>
</dbReference>
<evidence type="ECO:0000259" key="5">
    <source>
        <dbReference type="Pfam" id="PF03717"/>
    </source>
</evidence>
<dbReference type="GO" id="GO:0071555">
    <property type="term" value="P:cell wall organization"/>
    <property type="evidence" value="ECO:0007669"/>
    <property type="project" value="TreeGrafter"/>
</dbReference>
<comment type="caution">
    <text evidence="6">The sequence shown here is derived from an EMBL/GenBank/DDBJ whole genome shotgun (WGS) entry which is preliminary data.</text>
</comment>
<sequence length="590" mass="62709">MREQRRTRRRLAATILVVVAIVAAFGVRLVDIQVVRAEQLAQESEARRSIPVALHGVRGDIVDRRGTVLADSVFRYDITVSPRFVKDYDTLDEETGELTTRTVWEALTGIAAITGEDPAAMLALIEGELAEDPDDDHAYLVRGVETDVFQAVRDLGVPWVYSERVPSRTYPNGQVAGNLVGFMGTDGPLAGLELGLDECLASSPGSSTYERGADGVQLPGTTIVQEEAVNGGTLRLTIDADVQWFAQQAIAEEGARIGADWATAMVVSVDDGHIIAAAEWPSVDPNDVDGSESDDRGSRIFAAPYEPGSTIKTLSFAAMFDAGVTTPSDQVIAPRSYPTIGSYRIGDAWDHGDLRLTSAGVLMNSSNTGTAVLSERLSLQQRYDYLTRFGLGESTGVGFLGEAGGSVRDPDSIDGHSAVTQMFGQGMTATSAQVASAYQAIANGGVHTPLTLVTGCDRADGSTTHVAASEPTRVVSESAARATVGILEEVVTEGWLRPILEIPGYRVAAKTGTAEVADASGYGDERIVSVAGMAPADDPQFVVVVTYVRPDTMKTSAAAAPTFRTIMTQVLKTYRVPPSTQQATAYPLTW</sequence>
<dbReference type="InterPro" id="IPR001460">
    <property type="entry name" value="PCN-bd_Tpept"/>
</dbReference>
<feature type="domain" description="Penicillin-binding protein transpeptidase" evidence="4">
    <location>
        <begin position="263"/>
        <end position="567"/>
    </location>
</feature>
<feature type="domain" description="Penicillin-binding protein dimerisation" evidence="5">
    <location>
        <begin position="57"/>
        <end position="185"/>
    </location>
</feature>